<accession>A0A3M7L606</accession>
<comment type="caution">
    <text evidence="1">The sequence shown here is derived from an EMBL/GenBank/DDBJ whole genome shotgun (WGS) entry which is preliminary data.</text>
</comment>
<feature type="non-terminal residue" evidence="1">
    <location>
        <position position="1"/>
    </location>
</feature>
<name>A0A3M7L606_AUXPR</name>
<organism evidence="1 2">
    <name type="scientific">Auxenochlorella protothecoides</name>
    <name type="common">Green microalga</name>
    <name type="synonym">Chlorella protothecoides</name>
    <dbReference type="NCBI Taxonomy" id="3075"/>
    <lineage>
        <taxon>Eukaryota</taxon>
        <taxon>Viridiplantae</taxon>
        <taxon>Chlorophyta</taxon>
        <taxon>core chlorophytes</taxon>
        <taxon>Trebouxiophyceae</taxon>
        <taxon>Chlorellales</taxon>
        <taxon>Chlorellaceae</taxon>
        <taxon>Auxenochlorella</taxon>
    </lineage>
</organism>
<dbReference type="EMBL" id="QOKY01000126">
    <property type="protein sequence ID" value="RMZ57534.1"/>
    <property type="molecule type" value="Genomic_DNA"/>
</dbReference>
<evidence type="ECO:0000313" key="2">
    <source>
        <dbReference type="Proteomes" id="UP000279271"/>
    </source>
</evidence>
<sequence length="241" mass="25439">TSLSAAFPSLVREAEAQAAAAACPEPWALDLPAPAPAALPPDLCSSGFTRAATRLVSLLLDQGSSGHGLEWGLGPGLPFFLRGRLQSLVSVERDGAVAAIAQRVQRRHATPLTKRWEVQYVPLPGSNDTAHATGWRYVNCPVPPDAALRFISVGRSSRAAVLKRAVGILRPVDGVLVLPDVSREEALQARSVVPPHWQWHHSGAAARGTLVFLSCTPEACGLEQVSGAGWLEGGAGDWGRT</sequence>
<evidence type="ECO:0000313" key="1">
    <source>
        <dbReference type="EMBL" id="RMZ57534.1"/>
    </source>
</evidence>
<protein>
    <submittedName>
        <fullName evidence="1">Uncharacterized protein</fullName>
    </submittedName>
</protein>
<gene>
    <name evidence="1" type="ORF">APUTEX25_001734</name>
</gene>
<reference evidence="2" key="1">
    <citation type="journal article" date="2018" name="Algal Res.">
        <title>Characterization of plant carbon substrate utilization by Auxenochlorella protothecoides.</title>
        <authorList>
            <person name="Vogler B.W."/>
            <person name="Starkenburg S.R."/>
            <person name="Sudasinghe N."/>
            <person name="Schambach J.Y."/>
            <person name="Rollin J.A."/>
            <person name="Pattathil S."/>
            <person name="Barry A.N."/>
        </authorList>
    </citation>
    <scope>NUCLEOTIDE SEQUENCE [LARGE SCALE GENOMIC DNA]</scope>
    <source>
        <strain evidence="2">UTEX 25</strain>
    </source>
</reference>
<dbReference type="Proteomes" id="UP000279271">
    <property type="component" value="Unassembled WGS sequence"/>
</dbReference>
<proteinExistence type="predicted"/>
<dbReference type="AlphaFoldDB" id="A0A3M7L606"/>